<dbReference type="PANTHER" id="PTHR46008">
    <property type="entry name" value="LEAF RUST 10 DISEASE-RESISTANCE LOCUS RECEPTOR-LIKE PROTEIN KINASE-LIKE 1.4"/>
    <property type="match status" value="1"/>
</dbReference>
<dbReference type="EC" id="2.7.11.1" evidence="1"/>
<dbReference type="GO" id="GO:0004672">
    <property type="term" value="F:protein kinase activity"/>
    <property type="evidence" value="ECO:0000318"/>
    <property type="project" value="GO_Central"/>
</dbReference>
<dbReference type="AlphaFoldDB" id="D8SLR0"/>
<dbReference type="GO" id="GO:0005886">
    <property type="term" value="C:plasma membrane"/>
    <property type="evidence" value="ECO:0000318"/>
    <property type="project" value="GO_Central"/>
</dbReference>
<dbReference type="Gene3D" id="3.30.200.20">
    <property type="entry name" value="Phosphorylase Kinase, domain 1"/>
    <property type="match status" value="1"/>
</dbReference>
<comment type="catalytic activity">
    <reaction evidence="7">
        <text>L-threonyl-[protein] + ATP = O-phospho-L-threonyl-[protein] + ADP + H(+)</text>
        <dbReference type="Rhea" id="RHEA:46608"/>
        <dbReference type="Rhea" id="RHEA-COMP:11060"/>
        <dbReference type="Rhea" id="RHEA-COMP:11605"/>
        <dbReference type="ChEBI" id="CHEBI:15378"/>
        <dbReference type="ChEBI" id="CHEBI:30013"/>
        <dbReference type="ChEBI" id="CHEBI:30616"/>
        <dbReference type="ChEBI" id="CHEBI:61977"/>
        <dbReference type="ChEBI" id="CHEBI:456216"/>
        <dbReference type="EC" id="2.7.11.1"/>
    </reaction>
</comment>
<dbReference type="InterPro" id="IPR000719">
    <property type="entry name" value="Prot_kinase_dom"/>
</dbReference>
<sequence>MFSCFNPKYKRQQKAASFKIITLNVEEASHLGSNEAVSFSARDINQATGNYSPSRKIGQGGFGTVYYGKLRDGTPVAVKRAKKNAFETRLSTEFKSELSMLSRVEHMNLVRLFGYCDGKDERALVVEYVPNGNLREHLDVLRGTVLPFATRIDILVDVAHALTYLHYYADEPIIHRDVKSSNILLTHSFRAKVADFGFSRAGPMDVDATHVSTEVKGTAGYLDTEYLYTKKLTPKSDVYSFGIVMVETMTARRPIELKRSGEERVTIRWAWKKFEEGNILQILDPNLEKHPEIAPTMEKLAELAFRCAAPSRKERPSMQEVSQQLTLIRKDTLAVSSSSDISFFTSSERVGSSQNSQ</sequence>
<dbReference type="CDD" id="cd14066">
    <property type="entry name" value="STKc_IRAK"/>
    <property type="match status" value="1"/>
</dbReference>
<name>D8SLR0_SELML</name>
<dbReference type="STRING" id="88036.D8SLR0"/>
<dbReference type="Gene3D" id="1.10.510.10">
    <property type="entry name" value="Transferase(Phosphotransferase) domain 1"/>
    <property type="match status" value="1"/>
</dbReference>
<gene>
    <name evidence="12" type="ORF">SELMODRAFT_156486</name>
</gene>
<dbReference type="KEGG" id="smo:SELMODRAFT_156486"/>
<keyword evidence="4 9" id="KW-0547">Nucleotide-binding</keyword>
<evidence type="ECO:0000256" key="9">
    <source>
        <dbReference type="PROSITE-ProRule" id="PRU10141"/>
    </source>
</evidence>
<dbReference type="SUPFAM" id="SSF56112">
    <property type="entry name" value="Protein kinase-like (PK-like)"/>
    <property type="match status" value="1"/>
</dbReference>
<dbReference type="GO" id="GO:0005524">
    <property type="term" value="F:ATP binding"/>
    <property type="evidence" value="ECO:0007669"/>
    <property type="project" value="UniProtKB-UniRule"/>
</dbReference>
<dbReference type="EMBL" id="GL377626">
    <property type="protein sequence ID" value="EFJ14817.1"/>
    <property type="molecule type" value="Genomic_DNA"/>
</dbReference>
<comment type="catalytic activity">
    <reaction evidence="8">
        <text>L-seryl-[protein] + ATP = O-phospho-L-seryl-[protein] + ADP + H(+)</text>
        <dbReference type="Rhea" id="RHEA:17989"/>
        <dbReference type="Rhea" id="RHEA-COMP:9863"/>
        <dbReference type="Rhea" id="RHEA-COMP:11604"/>
        <dbReference type="ChEBI" id="CHEBI:15378"/>
        <dbReference type="ChEBI" id="CHEBI:29999"/>
        <dbReference type="ChEBI" id="CHEBI:30616"/>
        <dbReference type="ChEBI" id="CHEBI:83421"/>
        <dbReference type="ChEBI" id="CHEBI:456216"/>
        <dbReference type="EC" id="2.7.11.1"/>
    </reaction>
</comment>
<evidence type="ECO:0000256" key="8">
    <source>
        <dbReference type="ARBA" id="ARBA00048679"/>
    </source>
</evidence>
<dbReference type="Pfam" id="PF07714">
    <property type="entry name" value="PK_Tyr_Ser-Thr"/>
    <property type="match status" value="1"/>
</dbReference>
<evidence type="ECO:0000313" key="13">
    <source>
        <dbReference type="Proteomes" id="UP000001514"/>
    </source>
</evidence>
<keyword evidence="13" id="KW-1185">Reference proteome</keyword>
<dbReference type="Gramene" id="EFJ14817">
    <property type="protein sequence ID" value="EFJ14817"/>
    <property type="gene ID" value="SELMODRAFT_156486"/>
</dbReference>
<dbReference type="PROSITE" id="PS00108">
    <property type="entry name" value="PROTEIN_KINASE_ST"/>
    <property type="match status" value="1"/>
</dbReference>
<dbReference type="InParanoid" id="D8SLR0"/>
<evidence type="ECO:0000256" key="7">
    <source>
        <dbReference type="ARBA" id="ARBA00047899"/>
    </source>
</evidence>
<keyword evidence="5" id="KW-0418">Kinase</keyword>
<evidence type="ECO:0000256" key="3">
    <source>
        <dbReference type="ARBA" id="ARBA00022679"/>
    </source>
</evidence>
<dbReference type="HOGENOM" id="CLU_000288_21_4_1"/>
<accession>D8SLR0</accession>
<dbReference type="PANTHER" id="PTHR46008:SF48">
    <property type="entry name" value="PROTEIN KINASE DOMAIN-CONTAINING PROTEIN"/>
    <property type="match status" value="1"/>
</dbReference>
<dbReference type="PIRSF" id="PIRSF000654">
    <property type="entry name" value="Integrin-linked_kinase"/>
    <property type="match status" value="1"/>
</dbReference>
<organism evidence="13">
    <name type="scientific">Selaginella moellendorffii</name>
    <name type="common">Spikemoss</name>
    <dbReference type="NCBI Taxonomy" id="88036"/>
    <lineage>
        <taxon>Eukaryota</taxon>
        <taxon>Viridiplantae</taxon>
        <taxon>Streptophyta</taxon>
        <taxon>Embryophyta</taxon>
        <taxon>Tracheophyta</taxon>
        <taxon>Lycopodiopsida</taxon>
        <taxon>Selaginellales</taxon>
        <taxon>Selaginellaceae</taxon>
        <taxon>Selaginella</taxon>
    </lineage>
</organism>
<evidence type="ECO:0000259" key="11">
    <source>
        <dbReference type="PROSITE" id="PS50011"/>
    </source>
</evidence>
<protein>
    <recommendedName>
        <fullName evidence="1">non-specific serine/threonine protein kinase</fullName>
        <ecNumber evidence="1">2.7.11.1</ecNumber>
    </recommendedName>
</protein>
<evidence type="ECO:0000256" key="10">
    <source>
        <dbReference type="RuleBase" id="RU000304"/>
    </source>
</evidence>
<dbReference type="InterPro" id="IPR011009">
    <property type="entry name" value="Kinase-like_dom_sf"/>
</dbReference>
<evidence type="ECO:0000256" key="5">
    <source>
        <dbReference type="ARBA" id="ARBA00022777"/>
    </source>
</evidence>
<evidence type="ECO:0000256" key="1">
    <source>
        <dbReference type="ARBA" id="ARBA00012513"/>
    </source>
</evidence>
<dbReference type="InterPro" id="IPR008271">
    <property type="entry name" value="Ser/Thr_kinase_AS"/>
</dbReference>
<evidence type="ECO:0000256" key="6">
    <source>
        <dbReference type="ARBA" id="ARBA00022840"/>
    </source>
</evidence>
<proteinExistence type="inferred from homology"/>
<evidence type="ECO:0000313" key="12">
    <source>
        <dbReference type="EMBL" id="EFJ14817.1"/>
    </source>
</evidence>
<dbReference type="PROSITE" id="PS00107">
    <property type="entry name" value="PROTEIN_KINASE_ATP"/>
    <property type="match status" value="1"/>
</dbReference>
<dbReference type="eggNOG" id="KOG1187">
    <property type="taxonomic scope" value="Eukaryota"/>
</dbReference>
<keyword evidence="2 10" id="KW-0723">Serine/threonine-protein kinase</keyword>
<dbReference type="FunFam" id="3.30.200.20:FF:000039">
    <property type="entry name" value="receptor-like protein kinase FERONIA"/>
    <property type="match status" value="1"/>
</dbReference>
<dbReference type="FunFam" id="1.10.510.10:FF:000300">
    <property type="entry name" value="Calmodulin-binding receptor-like cytoplasmic kinase 3"/>
    <property type="match status" value="1"/>
</dbReference>
<dbReference type="OMA" id="ITTRWVS"/>
<reference evidence="12 13" key="1">
    <citation type="journal article" date="2011" name="Science">
        <title>The Selaginella genome identifies genetic changes associated with the evolution of vascular plants.</title>
        <authorList>
            <person name="Banks J.A."/>
            <person name="Nishiyama T."/>
            <person name="Hasebe M."/>
            <person name="Bowman J.L."/>
            <person name="Gribskov M."/>
            <person name="dePamphilis C."/>
            <person name="Albert V.A."/>
            <person name="Aono N."/>
            <person name="Aoyama T."/>
            <person name="Ambrose B.A."/>
            <person name="Ashton N.W."/>
            <person name="Axtell M.J."/>
            <person name="Barker E."/>
            <person name="Barker M.S."/>
            <person name="Bennetzen J.L."/>
            <person name="Bonawitz N.D."/>
            <person name="Chapple C."/>
            <person name="Cheng C."/>
            <person name="Correa L.G."/>
            <person name="Dacre M."/>
            <person name="DeBarry J."/>
            <person name="Dreyer I."/>
            <person name="Elias M."/>
            <person name="Engstrom E.M."/>
            <person name="Estelle M."/>
            <person name="Feng L."/>
            <person name="Finet C."/>
            <person name="Floyd S.K."/>
            <person name="Frommer W.B."/>
            <person name="Fujita T."/>
            <person name="Gramzow L."/>
            <person name="Gutensohn M."/>
            <person name="Harholt J."/>
            <person name="Hattori M."/>
            <person name="Heyl A."/>
            <person name="Hirai T."/>
            <person name="Hiwatashi Y."/>
            <person name="Ishikawa M."/>
            <person name="Iwata M."/>
            <person name="Karol K.G."/>
            <person name="Koehler B."/>
            <person name="Kolukisaoglu U."/>
            <person name="Kubo M."/>
            <person name="Kurata T."/>
            <person name="Lalonde S."/>
            <person name="Li K."/>
            <person name="Li Y."/>
            <person name="Litt A."/>
            <person name="Lyons E."/>
            <person name="Manning G."/>
            <person name="Maruyama T."/>
            <person name="Michael T.P."/>
            <person name="Mikami K."/>
            <person name="Miyazaki S."/>
            <person name="Morinaga S."/>
            <person name="Murata T."/>
            <person name="Mueller-Roeber B."/>
            <person name="Nelson D.R."/>
            <person name="Obara M."/>
            <person name="Oguri Y."/>
            <person name="Olmstead R.G."/>
            <person name="Onodera N."/>
            <person name="Petersen B.L."/>
            <person name="Pils B."/>
            <person name="Prigge M."/>
            <person name="Rensing S.A."/>
            <person name="Riano-Pachon D.M."/>
            <person name="Roberts A.W."/>
            <person name="Sato Y."/>
            <person name="Scheller H.V."/>
            <person name="Schulz B."/>
            <person name="Schulz C."/>
            <person name="Shakirov E.V."/>
            <person name="Shibagaki N."/>
            <person name="Shinohara N."/>
            <person name="Shippen D.E."/>
            <person name="Soerensen I."/>
            <person name="Sotooka R."/>
            <person name="Sugimoto N."/>
            <person name="Sugita M."/>
            <person name="Sumikawa N."/>
            <person name="Tanurdzic M."/>
            <person name="Theissen G."/>
            <person name="Ulvskov P."/>
            <person name="Wakazuki S."/>
            <person name="Weng J.K."/>
            <person name="Willats W.W."/>
            <person name="Wipf D."/>
            <person name="Wolf P.G."/>
            <person name="Yang L."/>
            <person name="Zimmer A.D."/>
            <person name="Zhu Q."/>
            <person name="Mitros T."/>
            <person name="Hellsten U."/>
            <person name="Loque D."/>
            <person name="Otillar R."/>
            <person name="Salamov A."/>
            <person name="Schmutz J."/>
            <person name="Shapiro H."/>
            <person name="Lindquist E."/>
            <person name="Lucas S."/>
            <person name="Rokhsar D."/>
            <person name="Grigoriev I.V."/>
        </authorList>
    </citation>
    <scope>NUCLEOTIDE SEQUENCE [LARGE SCALE GENOMIC DNA]</scope>
</reference>
<dbReference type="Proteomes" id="UP000001514">
    <property type="component" value="Unassembled WGS sequence"/>
</dbReference>
<dbReference type="InterPro" id="IPR001245">
    <property type="entry name" value="Ser-Thr/Tyr_kinase_cat_dom"/>
</dbReference>
<dbReference type="FunCoup" id="D8SLR0">
    <property type="interactions" value="2343"/>
</dbReference>
<keyword evidence="3" id="KW-0808">Transferase</keyword>
<evidence type="ECO:0000256" key="2">
    <source>
        <dbReference type="ARBA" id="ARBA00022527"/>
    </source>
</evidence>
<comment type="similarity">
    <text evidence="10">Belongs to the protein kinase superfamily.</text>
</comment>
<dbReference type="PROSITE" id="PS50011">
    <property type="entry name" value="PROTEIN_KINASE_DOM"/>
    <property type="match status" value="1"/>
</dbReference>
<keyword evidence="6 9" id="KW-0067">ATP-binding</keyword>
<dbReference type="InterPro" id="IPR017441">
    <property type="entry name" value="Protein_kinase_ATP_BS"/>
</dbReference>
<feature type="binding site" evidence="9">
    <location>
        <position position="83"/>
    </location>
    <ligand>
        <name>ATP</name>
        <dbReference type="ChEBI" id="CHEBI:30616"/>
    </ligand>
</feature>
<feature type="domain" description="Protein kinase" evidence="11">
    <location>
        <begin position="51"/>
        <end position="327"/>
    </location>
</feature>
<evidence type="ECO:0000256" key="4">
    <source>
        <dbReference type="ARBA" id="ARBA00022741"/>
    </source>
</evidence>
<dbReference type="GO" id="GO:0004674">
    <property type="term" value="F:protein serine/threonine kinase activity"/>
    <property type="evidence" value="ECO:0007669"/>
    <property type="project" value="UniProtKB-KW"/>
</dbReference>
<dbReference type="SMART" id="SM00220">
    <property type="entry name" value="S_TKc"/>
    <property type="match status" value="1"/>
</dbReference>